<dbReference type="Pfam" id="PF03721">
    <property type="entry name" value="UDPG_MGDP_dh_N"/>
    <property type="match status" value="1"/>
</dbReference>
<evidence type="ECO:0000313" key="6">
    <source>
        <dbReference type="EMBL" id="MBL4932614.1"/>
    </source>
</evidence>
<protein>
    <submittedName>
        <fullName evidence="6">Nucleotide sugar dehydrogenase</fullName>
    </submittedName>
</protein>
<evidence type="ECO:0000259" key="5">
    <source>
        <dbReference type="SMART" id="SM00984"/>
    </source>
</evidence>
<gene>
    <name evidence="6" type="ORF">JK634_12395</name>
</gene>
<dbReference type="SUPFAM" id="SSF52413">
    <property type="entry name" value="UDP-glucose/GDP-mannose dehydrogenase C-terminal domain"/>
    <property type="match status" value="1"/>
</dbReference>
<dbReference type="InterPro" id="IPR017476">
    <property type="entry name" value="UDP-Glc/GDP-Man"/>
</dbReference>
<dbReference type="PANTHER" id="PTHR43491:SF2">
    <property type="entry name" value="UDP-N-ACETYL-D-MANNOSAMINE DEHYDROGENASE"/>
    <property type="match status" value="1"/>
</dbReference>
<dbReference type="InterPro" id="IPR008927">
    <property type="entry name" value="6-PGluconate_DH-like_C_sf"/>
</dbReference>
<dbReference type="GO" id="GO:0000271">
    <property type="term" value="P:polysaccharide biosynthetic process"/>
    <property type="evidence" value="ECO:0007669"/>
    <property type="project" value="InterPro"/>
</dbReference>
<feature type="domain" description="UDP-glucose/GDP-mannose dehydrogenase C-terminal" evidence="5">
    <location>
        <begin position="322"/>
        <end position="423"/>
    </location>
</feature>
<accession>A0A937FFW7</accession>
<evidence type="ECO:0000256" key="3">
    <source>
        <dbReference type="ARBA" id="ARBA00023027"/>
    </source>
</evidence>
<dbReference type="InterPro" id="IPR036220">
    <property type="entry name" value="UDP-Glc/GDP-Man_DH_C_sf"/>
</dbReference>
<proteinExistence type="inferred from homology"/>
<dbReference type="RefSeq" id="WP_202767958.1">
    <property type="nucleotide sequence ID" value="NZ_JAESWA010000022.1"/>
</dbReference>
<dbReference type="GO" id="GO:0051287">
    <property type="term" value="F:NAD binding"/>
    <property type="evidence" value="ECO:0007669"/>
    <property type="project" value="InterPro"/>
</dbReference>
<reference evidence="6" key="1">
    <citation type="submission" date="2021-01" db="EMBL/GenBank/DDBJ databases">
        <title>Genome public.</title>
        <authorList>
            <person name="Liu C."/>
            <person name="Sun Q."/>
        </authorList>
    </citation>
    <scope>NUCLEOTIDE SEQUENCE</scope>
    <source>
        <strain evidence="6">YIM B02565</strain>
    </source>
</reference>
<dbReference type="NCBIfam" id="TIGR03026">
    <property type="entry name" value="NDP-sugDHase"/>
    <property type="match status" value="1"/>
</dbReference>
<dbReference type="InterPro" id="IPR036291">
    <property type="entry name" value="NAD(P)-bd_dom_sf"/>
</dbReference>
<name>A0A937FFW7_9CLOT</name>
<dbReference type="EMBL" id="JAESWA010000022">
    <property type="protein sequence ID" value="MBL4932614.1"/>
    <property type="molecule type" value="Genomic_DNA"/>
</dbReference>
<comment type="similarity">
    <text evidence="1 4">Belongs to the UDP-glucose/GDP-mannose dehydrogenase family.</text>
</comment>
<dbReference type="Proteomes" id="UP000623681">
    <property type="component" value="Unassembled WGS sequence"/>
</dbReference>
<evidence type="ECO:0000256" key="1">
    <source>
        <dbReference type="ARBA" id="ARBA00006601"/>
    </source>
</evidence>
<dbReference type="SUPFAM" id="SSF48179">
    <property type="entry name" value="6-phosphogluconate dehydrogenase C-terminal domain-like"/>
    <property type="match status" value="1"/>
</dbReference>
<dbReference type="PANTHER" id="PTHR43491">
    <property type="entry name" value="UDP-N-ACETYL-D-MANNOSAMINE DEHYDROGENASE"/>
    <property type="match status" value="1"/>
</dbReference>
<organism evidence="6 7">
    <name type="scientific">Clostridium paridis</name>
    <dbReference type="NCBI Taxonomy" id="2803863"/>
    <lineage>
        <taxon>Bacteria</taxon>
        <taxon>Bacillati</taxon>
        <taxon>Bacillota</taxon>
        <taxon>Clostridia</taxon>
        <taxon>Eubacteriales</taxon>
        <taxon>Clostridiaceae</taxon>
        <taxon>Clostridium</taxon>
    </lineage>
</organism>
<dbReference type="Gene3D" id="3.40.50.720">
    <property type="entry name" value="NAD(P)-binding Rossmann-like Domain"/>
    <property type="match status" value="2"/>
</dbReference>
<keyword evidence="3" id="KW-0520">NAD</keyword>
<evidence type="ECO:0000256" key="2">
    <source>
        <dbReference type="ARBA" id="ARBA00023002"/>
    </source>
</evidence>
<dbReference type="SUPFAM" id="SSF51735">
    <property type="entry name" value="NAD(P)-binding Rossmann-fold domains"/>
    <property type="match status" value="1"/>
</dbReference>
<dbReference type="PIRSF" id="PIRSF000124">
    <property type="entry name" value="UDPglc_GDPman_dh"/>
    <property type="match status" value="1"/>
</dbReference>
<dbReference type="Pfam" id="PF03720">
    <property type="entry name" value="UDPG_MGDP_dh_C"/>
    <property type="match status" value="1"/>
</dbReference>
<keyword evidence="2" id="KW-0560">Oxidoreductase</keyword>
<dbReference type="SMART" id="SM00984">
    <property type="entry name" value="UDPG_MGDP_dh_C"/>
    <property type="match status" value="1"/>
</dbReference>
<dbReference type="GO" id="GO:0016628">
    <property type="term" value="F:oxidoreductase activity, acting on the CH-CH group of donors, NAD or NADP as acceptor"/>
    <property type="evidence" value="ECO:0007669"/>
    <property type="project" value="InterPro"/>
</dbReference>
<keyword evidence="7" id="KW-1185">Reference proteome</keyword>
<dbReference type="InterPro" id="IPR028359">
    <property type="entry name" value="UDP_ManNAc/GlcNAc_DH"/>
</dbReference>
<dbReference type="InterPro" id="IPR001732">
    <property type="entry name" value="UDP-Glc/GDP-Man_DH_N"/>
</dbReference>
<evidence type="ECO:0000256" key="4">
    <source>
        <dbReference type="PIRNR" id="PIRNR000124"/>
    </source>
</evidence>
<dbReference type="AlphaFoldDB" id="A0A937FFW7"/>
<comment type="caution">
    <text evidence="6">The sequence shown here is derived from an EMBL/GenBank/DDBJ whole genome shotgun (WGS) entry which is preliminary data.</text>
</comment>
<sequence length="436" mass="48162">MDLFQKIIEREEKVAVVGLGYVGMPLAVAFAKEVDVIGFDVNKAKVDLYNNGIDVTNEVGNDALKASSCKFTYDEEELKKAKFFVVAVPTPTNKDNTPDLRPVIGASKTVGRNLSKGAIVVFESTVYPGVTEEVCIPLLEEESGLKCGIDFKIGYSPERINPGDRVHTLEKITKIVSGMDEETLEVVAKTYELIIEAGVYRAESIKVAEAAKLIENTQRDVNIAFVNELSMVFNKMGIDTRAVLDAAGTKWNFLKFNPGLVGGHCIGVDPFYLVHRAQEFGVEAKLVAAGRKINDGMAAFVAENVVKSLIKGDKKVKGAKVAILGLTFKENCPDTRNSKVFDIIKELKEYEIDVLPFDPVADKNELKEEYGISSLELNDIKNVDAVVFATSHSEFRELDAQSIKKFYGEGTPVLIDVKGLYNRKEFEKAGYVYFRL</sequence>
<dbReference type="PIRSF" id="PIRSF500136">
    <property type="entry name" value="UDP_ManNAc_DH"/>
    <property type="match status" value="1"/>
</dbReference>
<dbReference type="InterPro" id="IPR014026">
    <property type="entry name" value="UDP-Glc/GDP-Man_DH_dimer"/>
</dbReference>
<dbReference type="GO" id="GO:0016616">
    <property type="term" value="F:oxidoreductase activity, acting on the CH-OH group of donors, NAD or NADP as acceptor"/>
    <property type="evidence" value="ECO:0007669"/>
    <property type="project" value="InterPro"/>
</dbReference>
<dbReference type="Pfam" id="PF00984">
    <property type="entry name" value="UDPG_MGDP_dh"/>
    <property type="match status" value="1"/>
</dbReference>
<evidence type="ECO:0000313" key="7">
    <source>
        <dbReference type="Proteomes" id="UP000623681"/>
    </source>
</evidence>
<dbReference type="InterPro" id="IPR014027">
    <property type="entry name" value="UDP-Glc/GDP-Man_DH_C"/>
</dbReference>